<keyword evidence="4" id="KW-1185">Reference proteome</keyword>
<gene>
    <name evidence="3" type="ORF">PTD2_10909</name>
</gene>
<keyword evidence="2" id="KW-0802">TPR repeat</keyword>
<dbReference type="OrthoDB" id="9815894at2"/>
<dbReference type="Gene3D" id="3.40.50.300">
    <property type="entry name" value="P-loop containing nucleotide triphosphate hydrolases"/>
    <property type="match status" value="1"/>
</dbReference>
<dbReference type="AlphaFoldDB" id="A4C5R6"/>
<dbReference type="SUPFAM" id="SSF52540">
    <property type="entry name" value="P-loop containing nucleoside triphosphate hydrolases"/>
    <property type="match status" value="1"/>
</dbReference>
<dbReference type="InterPro" id="IPR027417">
    <property type="entry name" value="P-loop_NTPase"/>
</dbReference>
<dbReference type="Pfam" id="PF13176">
    <property type="entry name" value="TPR_7"/>
    <property type="match status" value="1"/>
</dbReference>
<organism evidence="3 4">
    <name type="scientific">Pseudoalteromonas tunicata D2</name>
    <dbReference type="NCBI Taxonomy" id="87626"/>
    <lineage>
        <taxon>Bacteria</taxon>
        <taxon>Pseudomonadati</taxon>
        <taxon>Pseudomonadota</taxon>
        <taxon>Gammaproteobacteria</taxon>
        <taxon>Alteromonadales</taxon>
        <taxon>Pseudoalteromonadaceae</taxon>
        <taxon>Pseudoalteromonas</taxon>
    </lineage>
</organism>
<dbReference type="InterPro" id="IPR011990">
    <property type="entry name" value="TPR-like_helical_dom_sf"/>
</dbReference>
<dbReference type="SMART" id="SM00028">
    <property type="entry name" value="TPR"/>
    <property type="match status" value="5"/>
</dbReference>
<name>A4C5R6_9GAMM</name>
<evidence type="ECO:0000256" key="2">
    <source>
        <dbReference type="PROSITE-ProRule" id="PRU00339"/>
    </source>
</evidence>
<dbReference type="eggNOG" id="COG0457">
    <property type="taxonomic scope" value="Bacteria"/>
</dbReference>
<reference evidence="3 4" key="1">
    <citation type="submission" date="2006-02" db="EMBL/GenBank/DDBJ databases">
        <authorList>
            <person name="Moran M.A."/>
            <person name="Kjelleberg S."/>
            <person name="Egan S."/>
            <person name="Saunders N."/>
            <person name="Thomas T."/>
            <person name="Ferriera S."/>
            <person name="Johnson J."/>
            <person name="Kravitz S."/>
            <person name="Halpern A."/>
            <person name="Remington K."/>
            <person name="Beeson K."/>
            <person name="Tran B."/>
            <person name="Rogers Y.-H."/>
            <person name="Friedman R."/>
            <person name="Venter J.C."/>
        </authorList>
    </citation>
    <scope>NUCLEOTIDE SEQUENCE [LARGE SCALE GENOMIC DNA]</scope>
    <source>
        <strain evidence="3 4">D2</strain>
    </source>
</reference>
<evidence type="ECO:0000256" key="1">
    <source>
        <dbReference type="ARBA" id="ARBA00022679"/>
    </source>
</evidence>
<accession>A4C5R6</accession>
<sequence length="541" mass="63056">MLKQASDLIKNKQFKQAEILLEHGLVNLSIEDQEIALQFLAKIAFAEQHIEKSIRYLQQLINRTPDNFAYVNALTELFLKQNDLANVCQCHANFVKLNPKNEIALFNAGYYHKQFGLFKLALVFYQQALDCGINQPEEVYLNMAVIESDHLFDDEQAIFYLEQALKINPNYISALMNLANLYEQLGNKESCISTFLKVLKVKPDHYEALARIIDATKYTDSLAPELLQAEKLLKEEQLDASVRCDLSYALGKAYDDCQQYDKAITYYHQANQTNKQIVPKFDRMKHRQYIDSIIEVFSLNNTVRVPTENEIKPVFICGMFRSGSTLLEQILASHSEVITSGELDFFPRYIAQNLKNYPADVTFINHDNLNELAEKYQELIKNINLKNSYITDKRPDNFLLIGLIKQVFPQAKIIWTQRNELDNCLSVYFLRLGAAMNYATDLEDIQFYYKEQLRLKQFWQNKFHEDMTTVDYDQLIKTPEQEITKVLHFLGLEWQAQCLRFFEQKNSVKTASVWQVRKPLYSSSSGRHQHYLPYLNQLIEG</sequence>
<comment type="caution">
    <text evidence="3">The sequence shown here is derived from an EMBL/GenBank/DDBJ whole genome shotgun (WGS) entry which is preliminary data.</text>
</comment>
<dbReference type="InterPro" id="IPR019734">
    <property type="entry name" value="TPR_rpt"/>
</dbReference>
<dbReference type="GO" id="GO:0008476">
    <property type="term" value="F:protein-tyrosine sulfotransferase activity"/>
    <property type="evidence" value="ECO:0007669"/>
    <property type="project" value="InterPro"/>
</dbReference>
<proteinExistence type="predicted"/>
<dbReference type="STRING" id="87626.PTD2_10909"/>
<keyword evidence="1" id="KW-0808">Transferase</keyword>
<dbReference type="Pfam" id="PF13469">
    <property type="entry name" value="Sulfotransfer_3"/>
    <property type="match status" value="1"/>
</dbReference>
<evidence type="ECO:0000313" key="3">
    <source>
        <dbReference type="EMBL" id="EAR29320.1"/>
    </source>
</evidence>
<dbReference type="EMBL" id="AAOH01000002">
    <property type="protein sequence ID" value="EAR29320.1"/>
    <property type="molecule type" value="Genomic_DNA"/>
</dbReference>
<dbReference type="Pfam" id="PF14559">
    <property type="entry name" value="TPR_19"/>
    <property type="match status" value="1"/>
</dbReference>
<protein>
    <submittedName>
        <fullName evidence="3">Uncharacterized protein</fullName>
    </submittedName>
</protein>
<dbReference type="PROSITE" id="PS50005">
    <property type="entry name" value="TPR"/>
    <property type="match status" value="1"/>
</dbReference>
<evidence type="ECO:0000313" key="4">
    <source>
        <dbReference type="Proteomes" id="UP000006201"/>
    </source>
</evidence>
<feature type="repeat" description="TPR" evidence="2">
    <location>
        <begin position="172"/>
        <end position="205"/>
    </location>
</feature>
<dbReference type="Gene3D" id="1.25.40.10">
    <property type="entry name" value="Tetratricopeptide repeat domain"/>
    <property type="match status" value="2"/>
</dbReference>
<dbReference type="PANTHER" id="PTHR12788:SF10">
    <property type="entry name" value="PROTEIN-TYROSINE SULFOTRANSFERASE"/>
    <property type="match status" value="1"/>
</dbReference>
<dbReference type="InterPro" id="IPR026634">
    <property type="entry name" value="TPST-like"/>
</dbReference>
<dbReference type="Proteomes" id="UP000006201">
    <property type="component" value="Unassembled WGS sequence"/>
</dbReference>
<dbReference type="PANTHER" id="PTHR12788">
    <property type="entry name" value="PROTEIN-TYROSINE SULFOTRANSFERASE 2"/>
    <property type="match status" value="1"/>
</dbReference>
<dbReference type="RefSeq" id="WP_009837195.1">
    <property type="nucleotide sequence ID" value="NZ_AAOH01000002.1"/>
</dbReference>
<dbReference type="HOGENOM" id="CLU_017034_1_0_6"/>
<dbReference type="SUPFAM" id="SSF48452">
    <property type="entry name" value="TPR-like"/>
    <property type="match status" value="1"/>
</dbReference>